<organism evidence="1">
    <name type="scientific">bioreactor metagenome</name>
    <dbReference type="NCBI Taxonomy" id="1076179"/>
    <lineage>
        <taxon>unclassified sequences</taxon>
        <taxon>metagenomes</taxon>
        <taxon>ecological metagenomes</taxon>
    </lineage>
</organism>
<name>A0A645BDY3_9ZZZZ</name>
<comment type="caution">
    <text evidence="1">The sequence shown here is derived from an EMBL/GenBank/DDBJ whole genome shotgun (WGS) entry which is preliminary data.</text>
</comment>
<proteinExistence type="predicted"/>
<accession>A0A645BDY3</accession>
<sequence>MDCTLSYISLDFHSGLKTILTPQKASCNKIPQEIPGKDHRQGEYDGCHYHRIGGQFTKQQLRPVDYEQKPKKHLYYRKEPDHCTPYLFAGRNPGNEIAGKFQKCIKKQCKKENLQIYHTNSLFNNYNNSMDLSLRTIWGTSIGFNENIPGNFSVRIPR</sequence>
<protein>
    <submittedName>
        <fullName evidence="1">Uncharacterized protein</fullName>
    </submittedName>
</protein>
<evidence type="ECO:0000313" key="1">
    <source>
        <dbReference type="EMBL" id="MPM62851.1"/>
    </source>
</evidence>
<reference evidence="1" key="1">
    <citation type="submission" date="2019-08" db="EMBL/GenBank/DDBJ databases">
        <authorList>
            <person name="Kucharzyk K."/>
            <person name="Murdoch R.W."/>
            <person name="Higgins S."/>
            <person name="Loffler F."/>
        </authorList>
    </citation>
    <scope>NUCLEOTIDE SEQUENCE</scope>
</reference>
<dbReference type="AlphaFoldDB" id="A0A645BDY3"/>
<gene>
    <name evidence="1" type="ORF">SDC9_109729</name>
</gene>
<dbReference type="EMBL" id="VSSQ01019079">
    <property type="protein sequence ID" value="MPM62851.1"/>
    <property type="molecule type" value="Genomic_DNA"/>
</dbReference>